<keyword evidence="4" id="KW-1185">Reference proteome</keyword>
<keyword evidence="2" id="KW-0378">Hydrolase</keyword>
<evidence type="ECO:0008006" key="5">
    <source>
        <dbReference type="Google" id="ProtNLM"/>
    </source>
</evidence>
<dbReference type="PANTHER" id="PTHR22975:SF9">
    <property type="entry name" value="ECHINUS SPLICE FORM 3"/>
    <property type="match status" value="1"/>
</dbReference>
<evidence type="ECO:0000256" key="2">
    <source>
        <dbReference type="ARBA" id="ARBA00022801"/>
    </source>
</evidence>
<dbReference type="eggNOG" id="KOG1887">
    <property type="taxonomic scope" value="Eukaryota"/>
</dbReference>
<dbReference type="InParanoid" id="M4E144"/>
<dbReference type="STRING" id="51351.M4E144"/>
<dbReference type="EnsemblPlants" id="Bra022492.1">
    <property type="protein sequence ID" value="Bra022492.1-P"/>
    <property type="gene ID" value="Bra022492"/>
</dbReference>
<proteinExistence type="predicted"/>
<dbReference type="HOGENOM" id="CLU_057776_0_0_1"/>
<dbReference type="GO" id="GO:0016787">
    <property type="term" value="F:hydrolase activity"/>
    <property type="evidence" value="ECO:0007669"/>
    <property type="project" value="UniProtKB-KW"/>
</dbReference>
<dbReference type="Gramene" id="Bra022492.1">
    <property type="protein sequence ID" value="Bra022492.1-P"/>
    <property type="gene ID" value="Bra022492"/>
</dbReference>
<organism evidence="3 4">
    <name type="scientific">Brassica campestris</name>
    <name type="common">Field mustard</name>
    <dbReference type="NCBI Taxonomy" id="3711"/>
    <lineage>
        <taxon>Eukaryota</taxon>
        <taxon>Viridiplantae</taxon>
        <taxon>Streptophyta</taxon>
        <taxon>Embryophyta</taxon>
        <taxon>Tracheophyta</taxon>
        <taxon>Spermatophyta</taxon>
        <taxon>Magnoliopsida</taxon>
        <taxon>eudicotyledons</taxon>
        <taxon>Gunneridae</taxon>
        <taxon>Pentapetalae</taxon>
        <taxon>rosids</taxon>
        <taxon>malvids</taxon>
        <taxon>Brassicales</taxon>
        <taxon>Brassicaceae</taxon>
        <taxon>Brassiceae</taxon>
        <taxon>Brassica</taxon>
    </lineage>
</organism>
<evidence type="ECO:0000256" key="1">
    <source>
        <dbReference type="ARBA" id="ARBA00022786"/>
    </source>
</evidence>
<dbReference type="AlphaFoldDB" id="M4E144"/>
<sequence length="258" mass="30096">MFSCDVPITLYPETHERFIQDYLDQFYHLFLDKLSLMEENGGVSEILINVLEIMPGWNRHLGFEDRVKMKCTRCKMNTLYPPPQPSFDYGFGYHHSPQSAFEDFTFERILKVIKINSMVPCKTEGCEKLSYVDHVIPTLPSVFTIALEWENNETEEEILATTSVLVTEIDISEIYKYEGGSPETKYNLVSMVIGDWDSVINTFIRLNMRPDILFFENDMQRKRIVNAQINTPSDVKNTTIQKWDQLQNFMFSLQPQSS</sequence>
<name>M4E144_BRACM</name>
<evidence type="ECO:0000313" key="4">
    <source>
        <dbReference type="Proteomes" id="UP000011750"/>
    </source>
</evidence>
<dbReference type="InterPro" id="IPR052398">
    <property type="entry name" value="Ubiquitin_hydrolase_53/54"/>
</dbReference>
<keyword evidence="1" id="KW-0833">Ubl conjugation pathway</keyword>
<dbReference type="OMA" id="LEIMPGW"/>
<evidence type="ECO:0000313" key="3">
    <source>
        <dbReference type="EnsemblPlants" id="Bra022492.1-P"/>
    </source>
</evidence>
<reference evidence="3 4" key="1">
    <citation type="journal article" date="2011" name="Nat. Genet.">
        <title>The genome of the mesopolyploid crop species Brassica rapa.</title>
        <authorList>
            <consortium name="Brassica rapa Genome Sequencing Project Consortium"/>
            <person name="Wang X."/>
            <person name="Wang H."/>
            <person name="Wang J."/>
            <person name="Sun R."/>
            <person name="Wu J."/>
            <person name="Liu S."/>
            <person name="Bai Y."/>
            <person name="Mun J.H."/>
            <person name="Bancroft I."/>
            <person name="Cheng F."/>
            <person name="Huang S."/>
            <person name="Li X."/>
            <person name="Hua W."/>
            <person name="Wang J."/>
            <person name="Wang X."/>
            <person name="Freeling M."/>
            <person name="Pires J.C."/>
            <person name="Paterson A.H."/>
            <person name="Chalhoub B."/>
            <person name="Wang B."/>
            <person name="Hayward A."/>
            <person name="Sharpe A.G."/>
            <person name="Park B.S."/>
            <person name="Weisshaar B."/>
            <person name="Liu B."/>
            <person name="Li B."/>
            <person name="Liu B."/>
            <person name="Tong C."/>
            <person name="Song C."/>
            <person name="Duran C."/>
            <person name="Peng C."/>
            <person name="Geng C."/>
            <person name="Koh C."/>
            <person name="Lin C."/>
            <person name="Edwards D."/>
            <person name="Mu D."/>
            <person name="Shen D."/>
            <person name="Soumpourou E."/>
            <person name="Li F."/>
            <person name="Fraser F."/>
            <person name="Conant G."/>
            <person name="Lassalle G."/>
            <person name="King G.J."/>
            <person name="Bonnema G."/>
            <person name="Tang H."/>
            <person name="Wang H."/>
            <person name="Belcram H."/>
            <person name="Zhou H."/>
            <person name="Hirakawa H."/>
            <person name="Abe H."/>
            <person name="Guo H."/>
            <person name="Wang H."/>
            <person name="Jin H."/>
            <person name="Parkin I.A."/>
            <person name="Batley J."/>
            <person name="Kim J.S."/>
            <person name="Just J."/>
            <person name="Li J."/>
            <person name="Xu J."/>
            <person name="Deng J."/>
            <person name="Kim J.A."/>
            <person name="Li J."/>
            <person name="Yu J."/>
            <person name="Meng J."/>
            <person name="Wang J."/>
            <person name="Min J."/>
            <person name="Poulain J."/>
            <person name="Wang J."/>
            <person name="Hatakeyama K."/>
            <person name="Wu K."/>
            <person name="Wang L."/>
            <person name="Fang L."/>
            <person name="Trick M."/>
            <person name="Links M.G."/>
            <person name="Zhao M."/>
            <person name="Jin M."/>
            <person name="Ramchiary N."/>
            <person name="Drou N."/>
            <person name="Berkman P.J."/>
            <person name="Cai Q."/>
            <person name="Huang Q."/>
            <person name="Li R."/>
            <person name="Tabata S."/>
            <person name="Cheng S."/>
            <person name="Zhang S."/>
            <person name="Zhang S."/>
            <person name="Huang S."/>
            <person name="Sato S."/>
            <person name="Sun S."/>
            <person name="Kwon S.J."/>
            <person name="Choi S.R."/>
            <person name="Lee T.H."/>
            <person name="Fan W."/>
            <person name="Zhao X."/>
            <person name="Tan X."/>
            <person name="Xu X."/>
            <person name="Wang Y."/>
            <person name="Qiu Y."/>
            <person name="Yin Y."/>
            <person name="Li Y."/>
            <person name="Du Y."/>
            <person name="Liao Y."/>
            <person name="Lim Y."/>
            <person name="Narusaka Y."/>
            <person name="Wang Y."/>
            <person name="Wang Z."/>
            <person name="Li Z."/>
            <person name="Wang Z."/>
            <person name="Xiong Z."/>
            <person name="Zhang Z."/>
        </authorList>
    </citation>
    <scope>NUCLEOTIDE SEQUENCE [LARGE SCALE GENOMIC DNA]</scope>
    <source>
        <strain evidence="3 4">cv. Chiifu-401-42</strain>
    </source>
</reference>
<protein>
    <recommendedName>
        <fullName evidence="5">USP domain-containing protein</fullName>
    </recommendedName>
</protein>
<dbReference type="PANTHER" id="PTHR22975">
    <property type="entry name" value="UBIQUITIN SPECIFIC PROTEINASE"/>
    <property type="match status" value="1"/>
</dbReference>
<dbReference type="Proteomes" id="UP000011750">
    <property type="component" value="Chromosome A02"/>
</dbReference>
<reference evidence="3 4" key="2">
    <citation type="journal article" date="2018" name="Hortic Res">
        <title>Improved Brassica rapa reference genome by single-molecule sequencing and chromosome conformation capture technologies.</title>
        <authorList>
            <person name="Zhang L."/>
            <person name="Cai X."/>
            <person name="Wu J."/>
            <person name="Liu M."/>
            <person name="Grob S."/>
            <person name="Cheng F."/>
            <person name="Liang J."/>
            <person name="Cai C."/>
            <person name="Liu Z."/>
            <person name="Liu B."/>
            <person name="Wang F."/>
            <person name="Li S."/>
            <person name="Liu F."/>
            <person name="Li X."/>
            <person name="Cheng L."/>
            <person name="Yang W."/>
            <person name="Li M.H."/>
            <person name="Grossniklaus U."/>
            <person name="Zheng H."/>
            <person name="Wang X."/>
        </authorList>
    </citation>
    <scope>NUCLEOTIDE SEQUENCE [LARGE SCALE GENOMIC DNA]</scope>
    <source>
        <strain evidence="3 4">cv. Chiifu-401-42</strain>
    </source>
</reference>
<reference evidence="3" key="3">
    <citation type="submission" date="2023-03" db="UniProtKB">
        <authorList>
            <consortium name="EnsemblPlants"/>
        </authorList>
    </citation>
    <scope>IDENTIFICATION</scope>
    <source>
        <strain evidence="3">cv. Chiifu-401-42</strain>
    </source>
</reference>
<accession>M4E144</accession>